<evidence type="ECO:0000313" key="1">
    <source>
        <dbReference type="EMBL" id="CAB4336576.1"/>
    </source>
</evidence>
<dbReference type="EMBL" id="CAESAO010000011">
    <property type="protein sequence ID" value="CAB4336576.1"/>
    <property type="molecule type" value="Genomic_DNA"/>
</dbReference>
<sequence>MSRLSRNDQDNTVAEEIVTVEEIHGDLERPAITIHDVYTELDRPEVGEK</sequence>
<accession>A0A6J5Z4V9</accession>
<reference evidence="1" key="1">
    <citation type="submission" date="2020-05" db="EMBL/GenBank/DDBJ databases">
        <authorList>
            <person name="Chiriac C."/>
            <person name="Salcher M."/>
            <person name="Ghai R."/>
            <person name="Kavagutti S V."/>
        </authorList>
    </citation>
    <scope>NUCLEOTIDE SEQUENCE</scope>
</reference>
<dbReference type="AlphaFoldDB" id="A0A6J5Z4V9"/>
<gene>
    <name evidence="1" type="ORF">UFOPK3522_00230</name>
</gene>
<organism evidence="1">
    <name type="scientific">freshwater metagenome</name>
    <dbReference type="NCBI Taxonomy" id="449393"/>
    <lineage>
        <taxon>unclassified sequences</taxon>
        <taxon>metagenomes</taxon>
        <taxon>ecological metagenomes</taxon>
    </lineage>
</organism>
<protein>
    <submittedName>
        <fullName evidence="1">Unannotated protein</fullName>
    </submittedName>
</protein>
<proteinExistence type="predicted"/>
<name>A0A6J5Z4V9_9ZZZZ</name>